<reference evidence="2" key="1">
    <citation type="submission" date="2016-09" db="EMBL/GenBank/DDBJ databases">
        <authorList>
            <person name="Wibberg D."/>
        </authorList>
    </citation>
    <scope>NUCLEOTIDE SEQUENCE [LARGE SCALE GENOMIC DNA]</scope>
</reference>
<dbReference type="Pfam" id="PF10084">
    <property type="entry name" value="DUF2322"/>
    <property type="match status" value="1"/>
</dbReference>
<dbReference type="AlphaFoldDB" id="A0A1M4MY41"/>
<dbReference type="RefSeq" id="WP_072704523.1">
    <property type="nucleotide sequence ID" value="NZ_FMJB01000033.1"/>
</dbReference>
<evidence type="ECO:0008006" key="3">
    <source>
        <dbReference type="Google" id="ProtNLM"/>
    </source>
</evidence>
<gene>
    <name evidence="1" type="ORF">KARMA_0843</name>
</gene>
<name>A0A1M4MY41_9RHOB</name>
<evidence type="ECO:0000313" key="2">
    <source>
        <dbReference type="Proteomes" id="UP000184085"/>
    </source>
</evidence>
<proteinExistence type="predicted"/>
<accession>A0A1M4MY41</accession>
<organism evidence="1 2">
    <name type="scientific">Donghicola eburneus</name>
    <dbReference type="NCBI Taxonomy" id="393278"/>
    <lineage>
        <taxon>Bacteria</taxon>
        <taxon>Pseudomonadati</taxon>
        <taxon>Pseudomonadota</taxon>
        <taxon>Alphaproteobacteria</taxon>
        <taxon>Rhodobacterales</taxon>
        <taxon>Roseobacteraceae</taxon>
        <taxon>Donghicola</taxon>
    </lineage>
</organism>
<sequence>MIKPTSSFKENLQQLPSIDGVESLRLLDDAGREVASIENAPGKQGSLAVYQYLLEAFGVLNTDAAKHGLEVFGEHTEDAQNRPGAHPNIDRLFEIANGGATLSMTLVQR</sequence>
<evidence type="ECO:0000313" key="1">
    <source>
        <dbReference type="EMBL" id="SCM66664.1"/>
    </source>
</evidence>
<dbReference type="Proteomes" id="UP000184085">
    <property type="component" value="Unassembled WGS sequence"/>
</dbReference>
<dbReference type="EMBL" id="FMJB01000033">
    <property type="protein sequence ID" value="SCM66664.1"/>
    <property type="molecule type" value="Genomic_DNA"/>
</dbReference>
<protein>
    <recommendedName>
        <fullName evidence="3">DUF2322 family protein</fullName>
    </recommendedName>
</protein>
<dbReference type="PIRSF" id="PIRSF019302">
    <property type="entry name" value="UCP019302"/>
    <property type="match status" value="1"/>
</dbReference>
<keyword evidence="2" id="KW-1185">Reference proteome</keyword>
<dbReference type="InterPro" id="IPR016755">
    <property type="entry name" value="UCP019302"/>
</dbReference>